<dbReference type="AlphaFoldDB" id="A0AAW2DMW9"/>
<protein>
    <submittedName>
        <fullName evidence="1">Uncharacterized protein</fullName>
    </submittedName>
</protein>
<comment type="caution">
    <text evidence="1">The sequence shown here is derived from an EMBL/GenBank/DDBJ whole genome shotgun (WGS) entry which is preliminary data.</text>
</comment>
<evidence type="ECO:0000313" key="2">
    <source>
        <dbReference type="Proteomes" id="UP001459277"/>
    </source>
</evidence>
<organism evidence="1 2">
    <name type="scientific">Lithocarpus litseifolius</name>
    <dbReference type="NCBI Taxonomy" id="425828"/>
    <lineage>
        <taxon>Eukaryota</taxon>
        <taxon>Viridiplantae</taxon>
        <taxon>Streptophyta</taxon>
        <taxon>Embryophyta</taxon>
        <taxon>Tracheophyta</taxon>
        <taxon>Spermatophyta</taxon>
        <taxon>Magnoliopsida</taxon>
        <taxon>eudicotyledons</taxon>
        <taxon>Gunneridae</taxon>
        <taxon>Pentapetalae</taxon>
        <taxon>rosids</taxon>
        <taxon>fabids</taxon>
        <taxon>Fagales</taxon>
        <taxon>Fagaceae</taxon>
        <taxon>Lithocarpus</taxon>
    </lineage>
</organism>
<dbReference type="Proteomes" id="UP001459277">
    <property type="component" value="Unassembled WGS sequence"/>
</dbReference>
<gene>
    <name evidence="1" type="ORF">SO802_005977</name>
</gene>
<dbReference type="EMBL" id="JAZDWU010000002">
    <property type="protein sequence ID" value="KAL0010869.1"/>
    <property type="molecule type" value="Genomic_DNA"/>
</dbReference>
<proteinExistence type="predicted"/>
<evidence type="ECO:0000313" key="1">
    <source>
        <dbReference type="EMBL" id="KAL0010869.1"/>
    </source>
</evidence>
<name>A0AAW2DMW9_9ROSI</name>
<keyword evidence="2" id="KW-1185">Reference proteome</keyword>
<accession>A0AAW2DMW9</accession>
<reference evidence="1 2" key="1">
    <citation type="submission" date="2024-01" db="EMBL/GenBank/DDBJ databases">
        <title>A telomere-to-telomere, gap-free genome of sweet tea (Lithocarpus litseifolius).</title>
        <authorList>
            <person name="Zhou J."/>
        </authorList>
    </citation>
    <scope>NUCLEOTIDE SEQUENCE [LARGE SCALE GENOMIC DNA]</scope>
    <source>
        <strain evidence="1">Zhou-2022a</strain>
        <tissue evidence="1">Leaf</tissue>
    </source>
</reference>
<sequence length="55" mass="6318">MDEDELKEVDNKKDFDIEYHLESTSLSTIADEDIDMGPTKQDFCVYTRLGLQDGC</sequence>